<dbReference type="Pfam" id="PF00563">
    <property type="entry name" value="EAL"/>
    <property type="match status" value="1"/>
</dbReference>
<sequence>MSDVAAEVTAGDVARRTSVGLVVVQDGAVQWANDAARDLVVPHGGSWQGPASVVRLLHAVRPGTRREALRWPSPVGGTRWWTITCSLLDPGGPALLYEVTDETPRQLRDDRNDRWRLARLEAMAGMGSWEWDPLDEHVEWSDSLLRLFGIPPGGTLDQAGFARLIHDEDRETVGAVIAEALRTGAPFTYTHRMHSYDRSTLRTFECFGEVFTDASGAPVRVLGAVRDVTEQSRARAELAFLAEHDPLTGIANRRRITGRLEECLADEQGAALLLVDVDNFKDVNDIRGHAAGDRVMRTLAGTLGAQLGPDALLGRLGGDEFAVVVPACGAADALDLGERLCAAARGTQVPGEGDALRVSVSVGVAAFRPGHDVESAMSQADLALYEAKGAGRDRARLFAPDQYDQALRRVSVLERVRAGLDHGTMTFDAQPILDLRTGTVVRHELLIRLRDGLEPALGPAEFLPAAERTDLVLRLDRWVLERAIAALATPWALESHLRLEVNVSARSLDDPELGAWILSVLSRADVDPRRLGLEITETAAIASIDAARDLACRLTRAGCGFTLDDFGAGFGSFSYLKHLPFTGIKIAGDFVRQLDTEPVDRALVEAVVGVAHRLGIVTVAEQVDRPPLVGQLRGLGVAQGQGYHLGRPKPLREVLAAL</sequence>
<evidence type="ECO:0000259" key="2">
    <source>
        <dbReference type="PROSITE" id="PS50883"/>
    </source>
</evidence>
<dbReference type="PROSITE" id="PS50887">
    <property type="entry name" value="GGDEF"/>
    <property type="match status" value="1"/>
</dbReference>
<evidence type="ECO:0000313" key="5">
    <source>
        <dbReference type="Proteomes" id="UP000694287"/>
    </source>
</evidence>
<feature type="domain" description="PAS" evidence="1">
    <location>
        <begin position="138"/>
        <end position="184"/>
    </location>
</feature>
<dbReference type="SMART" id="SM00052">
    <property type="entry name" value="EAL"/>
    <property type="match status" value="1"/>
</dbReference>
<dbReference type="InterPro" id="IPR001633">
    <property type="entry name" value="EAL_dom"/>
</dbReference>
<dbReference type="Proteomes" id="UP000694287">
    <property type="component" value="Unassembled WGS sequence"/>
</dbReference>
<dbReference type="SMART" id="SM00267">
    <property type="entry name" value="GGDEF"/>
    <property type="match status" value="1"/>
</dbReference>
<dbReference type="CDD" id="cd00130">
    <property type="entry name" value="PAS"/>
    <property type="match status" value="1"/>
</dbReference>
<dbReference type="Pfam" id="PF08447">
    <property type="entry name" value="PAS_3"/>
    <property type="match status" value="1"/>
</dbReference>
<dbReference type="InterPro" id="IPR013655">
    <property type="entry name" value="PAS_fold_3"/>
</dbReference>
<keyword evidence="5" id="KW-1185">Reference proteome</keyword>
<dbReference type="InterPro" id="IPR000160">
    <property type="entry name" value="GGDEF_dom"/>
</dbReference>
<comment type="caution">
    <text evidence="4">The sequence shown here is derived from an EMBL/GenBank/DDBJ whole genome shotgun (WGS) entry which is preliminary data.</text>
</comment>
<dbReference type="InterPro" id="IPR052155">
    <property type="entry name" value="Biofilm_reg_signaling"/>
</dbReference>
<dbReference type="EMBL" id="JADQDK010000001">
    <property type="protein sequence ID" value="MBW0138581.1"/>
    <property type="molecule type" value="Genomic_DNA"/>
</dbReference>
<feature type="domain" description="GGDEF" evidence="3">
    <location>
        <begin position="268"/>
        <end position="400"/>
    </location>
</feature>
<feature type="domain" description="EAL" evidence="2">
    <location>
        <begin position="409"/>
        <end position="658"/>
    </location>
</feature>
<dbReference type="RefSeq" id="WP_218601170.1">
    <property type="nucleotide sequence ID" value="NZ_JADQDJ010000012.1"/>
</dbReference>
<evidence type="ECO:0000259" key="1">
    <source>
        <dbReference type="PROSITE" id="PS50112"/>
    </source>
</evidence>
<dbReference type="Pfam" id="PF00990">
    <property type="entry name" value="GGDEF"/>
    <property type="match status" value="1"/>
</dbReference>
<protein>
    <submittedName>
        <fullName evidence="4">EAL domain-containing protein</fullName>
    </submittedName>
</protein>
<dbReference type="NCBIfam" id="TIGR00254">
    <property type="entry name" value="GGDEF"/>
    <property type="match status" value="1"/>
</dbReference>
<dbReference type="CDD" id="cd01949">
    <property type="entry name" value="GGDEF"/>
    <property type="match status" value="1"/>
</dbReference>
<proteinExistence type="predicted"/>
<gene>
    <name evidence="4" type="ORF">I4I81_30595</name>
</gene>
<dbReference type="PROSITE" id="PS50112">
    <property type="entry name" value="PAS"/>
    <property type="match status" value="1"/>
</dbReference>
<dbReference type="PANTHER" id="PTHR44757:SF2">
    <property type="entry name" value="BIOFILM ARCHITECTURE MAINTENANCE PROTEIN MBAA"/>
    <property type="match status" value="1"/>
</dbReference>
<name>A0ABS6V2Q2_9PSEU</name>
<evidence type="ECO:0000259" key="3">
    <source>
        <dbReference type="PROSITE" id="PS50887"/>
    </source>
</evidence>
<dbReference type="PANTHER" id="PTHR44757">
    <property type="entry name" value="DIGUANYLATE CYCLASE DGCP"/>
    <property type="match status" value="1"/>
</dbReference>
<evidence type="ECO:0000313" key="4">
    <source>
        <dbReference type="EMBL" id="MBW0138581.1"/>
    </source>
</evidence>
<dbReference type="PROSITE" id="PS50883">
    <property type="entry name" value="EAL"/>
    <property type="match status" value="1"/>
</dbReference>
<reference evidence="4 5" key="1">
    <citation type="submission" date="2020-11" db="EMBL/GenBank/DDBJ databases">
        <title>Pseudonocardia abyssalis sp. nov. and Pseudonocardia oceani sp. nov., description and phylogenomic analysis of two novel actinomycetes isolated from the deep Southern Ocean.</title>
        <authorList>
            <person name="Parra J."/>
        </authorList>
    </citation>
    <scope>NUCLEOTIDE SEQUENCE [LARGE SCALE GENOMIC DNA]</scope>
    <source>
        <strain evidence="4 5">KRD-168</strain>
    </source>
</reference>
<accession>A0ABS6V2Q2</accession>
<dbReference type="InterPro" id="IPR000014">
    <property type="entry name" value="PAS"/>
</dbReference>
<dbReference type="CDD" id="cd01948">
    <property type="entry name" value="EAL"/>
    <property type="match status" value="1"/>
</dbReference>
<organism evidence="4 5">
    <name type="scientific">Pseudonocardia abyssalis</name>
    <dbReference type="NCBI Taxonomy" id="2792008"/>
    <lineage>
        <taxon>Bacteria</taxon>
        <taxon>Bacillati</taxon>
        <taxon>Actinomycetota</taxon>
        <taxon>Actinomycetes</taxon>
        <taxon>Pseudonocardiales</taxon>
        <taxon>Pseudonocardiaceae</taxon>
        <taxon>Pseudonocardia</taxon>
    </lineage>
</organism>